<protein>
    <submittedName>
        <fullName evidence="3">Lipopolysaccharide cholinephosphotransferase</fullName>
    </submittedName>
</protein>
<dbReference type="EMBL" id="QRDV01000005">
    <property type="protein sequence ID" value="RED43552.1"/>
    <property type="molecule type" value="Genomic_DNA"/>
</dbReference>
<dbReference type="AlphaFoldDB" id="A0A3D9H232"/>
<keyword evidence="3" id="KW-0808">Transferase</keyword>
<gene>
    <name evidence="3" type="ORF">DFQ10_105151</name>
</gene>
<name>A0A3D9H232_9FLAO</name>
<sequence length="243" mass="28033">MANIKVLHNKLLTLLKELDTICSAHDIKYSLFAGTVIGAIRHKGFIPWDDDADIVFERGEYDKFLKVIPANFKISSNNLWVTRFVSKDDENICIDIFVFDNISNSKVLQKLQVFGLKAIQGTLKGQVTKDKGIFGFVFTSILYVIGRLFSKDFKLKMYYKLATLYKNKDTDYLFSSLDKFVYIGKILPKTIVNTYSKVNFEGTPLMILDGYDFYLKDFYGDYMKLPPVEDQKPEHGNLKYVNE</sequence>
<feature type="transmembrane region" description="Helical" evidence="1">
    <location>
        <begin position="132"/>
        <end position="150"/>
    </location>
</feature>
<dbReference type="Pfam" id="PF04991">
    <property type="entry name" value="LicD"/>
    <property type="match status" value="1"/>
</dbReference>
<accession>A0A3D9H232</accession>
<proteinExistence type="predicted"/>
<dbReference type="OrthoDB" id="9786100at2"/>
<dbReference type="InterPro" id="IPR052942">
    <property type="entry name" value="LPS_cholinephosphotransferase"/>
</dbReference>
<evidence type="ECO:0000259" key="2">
    <source>
        <dbReference type="Pfam" id="PF04991"/>
    </source>
</evidence>
<keyword evidence="1" id="KW-0472">Membrane</keyword>
<keyword evidence="4" id="KW-1185">Reference proteome</keyword>
<dbReference type="PANTHER" id="PTHR43404">
    <property type="entry name" value="LIPOPOLYSACCHARIDE CHOLINEPHOSPHOTRANSFERASE LICD"/>
    <property type="match status" value="1"/>
</dbReference>
<dbReference type="GO" id="GO:0016740">
    <property type="term" value="F:transferase activity"/>
    <property type="evidence" value="ECO:0007669"/>
    <property type="project" value="UniProtKB-KW"/>
</dbReference>
<keyword evidence="1" id="KW-1133">Transmembrane helix</keyword>
<reference evidence="3 4" key="1">
    <citation type="submission" date="2018-07" db="EMBL/GenBank/DDBJ databases">
        <title>Genomic Encyclopedia of Type Strains, Phase III (KMG-III): the genomes of soil and plant-associated and newly described type strains.</title>
        <authorList>
            <person name="Whitman W."/>
        </authorList>
    </citation>
    <scope>NUCLEOTIDE SEQUENCE [LARGE SCALE GENOMIC DNA]</scope>
    <source>
        <strain evidence="3 4">CECT 7946</strain>
    </source>
</reference>
<evidence type="ECO:0000256" key="1">
    <source>
        <dbReference type="SAM" id="Phobius"/>
    </source>
</evidence>
<evidence type="ECO:0000313" key="3">
    <source>
        <dbReference type="EMBL" id="RED43552.1"/>
    </source>
</evidence>
<organism evidence="3 4">
    <name type="scientific">Winogradskyella eximia</name>
    <dbReference type="NCBI Taxonomy" id="262006"/>
    <lineage>
        <taxon>Bacteria</taxon>
        <taxon>Pseudomonadati</taxon>
        <taxon>Bacteroidota</taxon>
        <taxon>Flavobacteriia</taxon>
        <taxon>Flavobacteriales</taxon>
        <taxon>Flavobacteriaceae</taxon>
        <taxon>Winogradskyella</taxon>
    </lineage>
</organism>
<dbReference type="Proteomes" id="UP000256980">
    <property type="component" value="Unassembled WGS sequence"/>
</dbReference>
<feature type="domain" description="LicD/FKTN/FKRP nucleotidyltransferase" evidence="2">
    <location>
        <begin position="22"/>
        <end position="220"/>
    </location>
</feature>
<evidence type="ECO:0000313" key="4">
    <source>
        <dbReference type="Proteomes" id="UP000256980"/>
    </source>
</evidence>
<dbReference type="GO" id="GO:0009100">
    <property type="term" value="P:glycoprotein metabolic process"/>
    <property type="evidence" value="ECO:0007669"/>
    <property type="project" value="UniProtKB-ARBA"/>
</dbReference>
<keyword evidence="1" id="KW-0812">Transmembrane</keyword>
<dbReference type="InterPro" id="IPR007074">
    <property type="entry name" value="LicD/FKTN/FKRP_NTP_transf"/>
</dbReference>
<comment type="caution">
    <text evidence="3">The sequence shown here is derived from an EMBL/GenBank/DDBJ whole genome shotgun (WGS) entry which is preliminary data.</text>
</comment>
<dbReference type="RefSeq" id="WP_115817651.1">
    <property type="nucleotide sequence ID" value="NZ_CANKZP010000007.1"/>
</dbReference>
<dbReference type="PANTHER" id="PTHR43404:SF2">
    <property type="entry name" value="LIPOPOLYSACCHARIDE CHOLINEPHOSPHOTRANSFERASE LICD"/>
    <property type="match status" value="1"/>
</dbReference>